<dbReference type="InterPro" id="IPR051334">
    <property type="entry name" value="SRPK"/>
</dbReference>
<dbReference type="GeneID" id="7829020"/>
<evidence type="ECO:0000259" key="11">
    <source>
        <dbReference type="PROSITE" id="PS50011"/>
    </source>
</evidence>
<evidence type="ECO:0000313" key="13">
    <source>
        <dbReference type="Proteomes" id="UP000009168"/>
    </source>
</evidence>
<feature type="compositionally biased region" description="Acidic residues" evidence="10">
    <location>
        <begin position="492"/>
        <end position="504"/>
    </location>
</feature>
<keyword evidence="13" id="KW-1185">Reference proteome</keyword>
<feature type="compositionally biased region" description="Basic and acidic residues" evidence="10">
    <location>
        <begin position="449"/>
        <end position="491"/>
    </location>
</feature>
<keyword evidence="3" id="KW-0808">Transferase</keyword>
<dbReference type="GO" id="GO:0000245">
    <property type="term" value="P:spliceosomal complex assembly"/>
    <property type="evidence" value="ECO:0007669"/>
    <property type="project" value="TreeGrafter"/>
</dbReference>
<comment type="catalytic activity">
    <reaction evidence="8">
        <text>L-seryl-[protein] + ATP = O-phospho-L-seryl-[protein] + ADP + H(+)</text>
        <dbReference type="Rhea" id="RHEA:17989"/>
        <dbReference type="Rhea" id="RHEA-COMP:9863"/>
        <dbReference type="Rhea" id="RHEA-COMP:11604"/>
        <dbReference type="ChEBI" id="CHEBI:15378"/>
        <dbReference type="ChEBI" id="CHEBI:29999"/>
        <dbReference type="ChEBI" id="CHEBI:30616"/>
        <dbReference type="ChEBI" id="CHEBI:83421"/>
        <dbReference type="ChEBI" id="CHEBI:456216"/>
        <dbReference type="EC" id="2.7.11.1"/>
    </reaction>
</comment>
<evidence type="ECO:0000256" key="8">
    <source>
        <dbReference type="ARBA" id="ARBA00048679"/>
    </source>
</evidence>
<evidence type="ECO:0000256" key="6">
    <source>
        <dbReference type="ARBA" id="ARBA00022840"/>
    </source>
</evidence>
<dbReference type="InParanoid" id="I7MDG4"/>
<evidence type="ECO:0000256" key="7">
    <source>
        <dbReference type="ARBA" id="ARBA00047899"/>
    </source>
</evidence>
<dbReference type="eggNOG" id="KOG1290">
    <property type="taxonomic scope" value="Eukaryota"/>
</dbReference>
<evidence type="ECO:0000256" key="9">
    <source>
        <dbReference type="PROSITE-ProRule" id="PRU10141"/>
    </source>
</evidence>
<feature type="binding site" evidence="9">
    <location>
        <position position="167"/>
    </location>
    <ligand>
        <name>ATP</name>
        <dbReference type="ChEBI" id="CHEBI:30616"/>
    </ligand>
</feature>
<gene>
    <name evidence="12" type="ORF">TTHERM_00069440</name>
</gene>
<dbReference type="InterPro" id="IPR008271">
    <property type="entry name" value="Ser/Thr_kinase_AS"/>
</dbReference>
<keyword evidence="4 9" id="KW-0547">Nucleotide-binding</keyword>
<feature type="region of interest" description="Disordered" evidence="10">
    <location>
        <begin position="434"/>
        <end position="504"/>
    </location>
</feature>
<dbReference type="FunFam" id="1.10.510.10:FF:000275">
    <property type="entry name" value="SRSF protein kinase 2 isoform X3"/>
    <property type="match status" value="1"/>
</dbReference>
<dbReference type="Proteomes" id="UP000009168">
    <property type="component" value="Unassembled WGS sequence"/>
</dbReference>
<dbReference type="SMART" id="SM00220">
    <property type="entry name" value="S_TKc"/>
    <property type="match status" value="1"/>
</dbReference>
<evidence type="ECO:0000256" key="5">
    <source>
        <dbReference type="ARBA" id="ARBA00022777"/>
    </source>
</evidence>
<keyword evidence="2" id="KW-0723">Serine/threonine-protein kinase</keyword>
<dbReference type="InterPro" id="IPR000719">
    <property type="entry name" value="Prot_kinase_dom"/>
</dbReference>
<dbReference type="AlphaFoldDB" id="I7MDG4"/>
<protein>
    <recommendedName>
        <fullName evidence="1">non-specific serine/threonine protein kinase</fullName>
        <ecNumber evidence="1">2.7.11.1</ecNumber>
    </recommendedName>
</protein>
<comment type="catalytic activity">
    <reaction evidence="7">
        <text>L-threonyl-[protein] + ATP = O-phospho-L-threonyl-[protein] + ADP + H(+)</text>
        <dbReference type="Rhea" id="RHEA:46608"/>
        <dbReference type="Rhea" id="RHEA-COMP:11060"/>
        <dbReference type="Rhea" id="RHEA-COMP:11605"/>
        <dbReference type="ChEBI" id="CHEBI:15378"/>
        <dbReference type="ChEBI" id="CHEBI:30013"/>
        <dbReference type="ChEBI" id="CHEBI:30616"/>
        <dbReference type="ChEBI" id="CHEBI:61977"/>
        <dbReference type="ChEBI" id="CHEBI:456216"/>
        <dbReference type="EC" id="2.7.11.1"/>
    </reaction>
</comment>
<dbReference type="FunCoup" id="I7MDG4">
    <property type="interactions" value="140"/>
</dbReference>
<evidence type="ECO:0000256" key="3">
    <source>
        <dbReference type="ARBA" id="ARBA00022679"/>
    </source>
</evidence>
<dbReference type="PANTHER" id="PTHR47634:SF9">
    <property type="entry name" value="PROTEIN KINASE DOMAIN-CONTAINING PROTEIN-RELATED"/>
    <property type="match status" value="1"/>
</dbReference>
<dbReference type="GO" id="GO:0004674">
    <property type="term" value="F:protein serine/threonine kinase activity"/>
    <property type="evidence" value="ECO:0007669"/>
    <property type="project" value="UniProtKB-KW"/>
</dbReference>
<name>I7MDG4_TETTS</name>
<proteinExistence type="predicted"/>
<sequence>MKPLQMLLLKQTLQSQTTKYSNKQEGKRIFFFNLAQILPEKQKNQKTKDIKLVQIKILAIRNKMNSKLMKKGKKVGPPPGLQQKMQQQNKQEEYDESSSESDYDPEFEHPDDAEDFEDYRPDGYHPTILGEKFKDGRYTIVQKLGWGHFSTVWLAYDKETDSNVALKIQKSKKSYQEAAVDELQLLGDLRKNEKNEKWLSFIKEMKEKYPDCTEFNENEQYCVKLLDNFVHFGVHGKHYCSTFEIMGPNLLDLIQHFDDYKKNMKYWLVRQIARQCLIGLVYLHDVCGMIHTDLKPENVMLQLNEDYYHQFIEQVKKLDKKPMSMYYLKKQQQKQSKQTAKKDKKKEKKKKKKQEAAAAAAAVTQATNQTQDQNSTNNTTTVSEQTIIETSTNENKELNNQKQEEIVKNLQENKETTNNGKNDEKKQENAIDLKENQDQNVQKNNNDNAQEKVETNSTNKQEDSQEKLKQNKEDTKSKNKEDDEKKEKENDSDYSDCESDSDRDEVSEEELYTLKWKNKIPIALDKSLKIKIVDFGNACWINKKFTNNIQTREYRAPETILGIDYQQNTDVFSFACMIYELITNDYLFKPKKRDDTTKNDEHLALFQESLGKFNKQFALSGTKSREFFNKSGQLIRIKEIQDYPISRILISEYDWDTKEALDIEDFLLPMLHYNPSKRIQAREALQHPWLWQQ</sequence>
<dbReference type="PANTHER" id="PTHR47634">
    <property type="entry name" value="PROTEIN KINASE DOMAIN-CONTAINING PROTEIN-RELATED"/>
    <property type="match status" value="1"/>
</dbReference>
<evidence type="ECO:0000256" key="2">
    <source>
        <dbReference type="ARBA" id="ARBA00022527"/>
    </source>
</evidence>
<dbReference type="RefSeq" id="XP_001007782.2">
    <property type="nucleotide sequence ID" value="XM_001007782.2"/>
</dbReference>
<dbReference type="PROSITE" id="PS00108">
    <property type="entry name" value="PROTEIN_KINASE_ST"/>
    <property type="match status" value="1"/>
</dbReference>
<dbReference type="STRING" id="312017.I7MDG4"/>
<dbReference type="OrthoDB" id="2649at2759"/>
<organism evidence="12 13">
    <name type="scientific">Tetrahymena thermophila (strain SB210)</name>
    <dbReference type="NCBI Taxonomy" id="312017"/>
    <lineage>
        <taxon>Eukaryota</taxon>
        <taxon>Sar</taxon>
        <taxon>Alveolata</taxon>
        <taxon>Ciliophora</taxon>
        <taxon>Intramacronucleata</taxon>
        <taxon>Oligohymenophorea</taxon>
        <taxon>Hymenostomatida</taxon>
        <taxon>Tetrahymenina</taxon>
        <taxon>Tetrahymenidae</taxon>
        <taxon>Tetrahymena</taxon>
    </lineage>
</organism>
<dbReference type="Gene3D" id="1.10.510.10">
    <property type="entry name" value="Transferase(Phosphotransferase) domain 1"/>
    <property type="match status" value="1"/>
</dbReference>
<dbReference type="InterPro" id="IPR017441">
    <property type="entry name" value="Protein_kinase_ATP_BS"/>
</dbReference>
<dbReference type="Pfam" id="PF00069">
    <property type="entry name" value="Pkinase"/>
    <property type="match status" value="2"/>
</dbReference>
<evidence type="ECO:0000256" key="10">
    <source>
        <dbReference type="SAM" id="MobiDB-lite"/>
    </source>
</evidence>
<keyword evidence="6 9" id="KW-0067">ATP-binding</keyword>
<feature type="compositionally biased region" description="Low complexity" evidence="10">
    <location>
        <begin position="329"/>
        <end position="338"/>
    </location>
</feature>
<keyword evidence="5 12" id="KW-0418">Kinase</keyword>
<feature type="compositionally biased region" description="Low complexity" evidence="10">
    <location>
        <begin position="438"/>
        <end position="448"/>
    </location>
</feature>
<dbReference type="SUPFAM" id="SSF56112">
    <property type="entry name" value="Protein kinase-like (PK-like)"/>
    <property type="match status" value="1"/>
</dbReference>
<dbReference type="GO" id="GO:0005524">
    <property type="term" value="F:ATP binding"/>
    <property type="evidence" value="ECO:0007669"/>
    <property type="project" value="UniProtKB-UniRule"/>
</dbReference>
<feature type="region of interest" description="Disordered" evidence="10">
    <location>
        <begin position="69"/>
        <end position="115"/>
    </location>
</feature>
<feature type="compositionally biased region" description="Acidic residues" evidence="10">
    <location>
        <begin position="93"/>
        <end position="115"/>
    </location>
</feature>
<feature type="domain" description="Protein kinase" evidence="11">
    <location>
        <begin position="138"/>
        <end position="690"/>
    </location>
</feature>
<dbReference type="EMBL" id="GG662853">
    <property type="protein sequence ID" value="EAR87537.2"/>
    <property type="molecule type" value="Genomic_DNA"/>
</dbReference>
<dbReference type="PROSITE" id="PS00107">
    <property type="entry name" value="PROTEIN_KINASE_ATP"/>
    <property type="match status" value="1"/>
</dbReference>
<feature type="compositionally biased region" description="Low complexity" evidence="10">
    <location>
        <begin position="356"/>
        <end position="384"/>
    </location>
</feature>
<dbReference type="InterPro" id="IPR011009">
    <property type="entry name" value="Kinase-like_dom_sf"/>
</dbReference>
<dbReference type="Gene3D" id="3.30.200.20">
    <property type="entry name" value="Phosphorylase Kinase, domain 1"/>
    <property type="match status" value="1"/>
</dbReference>
<feature type="compositionally biased region" description="Basic residues" evidence="10">
    <location>
        <begin position="342"/>
        <end position="353"/>
    </location>
</feature>
<evidence type="ECO:0000256" key="4">
    <source>
        <dbReference type="ARBA" id="ARBA00022741"/>
    </source>
</evidence>
<accession>I7MDG4</accession>
<dbReference type="GO" id="GO:0050684">
    <property type="term" value="P:regulation of mRNA processing"/>
    <property type="evidence" value="ECO:0007669"/>
    <property type="project" value="TreeGrafter"/>
</dbReference>
<evidence type="ECO:0000313" key="12">
    <source>
        <dbReference type="EMBL" id="EAR87537.2"/>
    </source>
</evidence>
<evidence type="ECO:0000256" key="1">
    <source>
        <dbReference type="ARBA" id="ARBA00012513"/>
    </source>
</evidence>
<reference evidence="13" key="1">
    <citation type="journal article" date="2006" name="PLoS Biol.">
        <title>Macronuclear genome sequence of the ciliate Tetrahymena thermophila, a model eukaryote.</title>
        <authorList>
            <person name="Eisen J.A."/>
            <person name="Coyne R.S."/>
            <person name="Wu M."/>
            <person name="Wu D."/>
            <person name="Thiagarajan M."/>
            <person name="Wortman J.R."/>
            <person name="Badger J.H."/>
            <person name="Ren Q."/>
            <person name="Amedeo P."/>
            <person name="Jones K.M."/>
            <person name="Tallon L.J."/>
            <person name="Delcher A.L."/>
            <person name="Salzberg S.L."/>
            <person name="Silva J.C."/>
            <person name="Haas B.J."/>
            <person name="Majoros W.H."/>
            <person name="Farzad M."/>
            <person name="Carlton J.M."/>
            <person name="Smith R.K. Jr."/>
            <person name="Garg J."/>
            <person name="Pearlman R.E."/>
            <person name="Karrer K.M."/>
            <person name="Sun L."/>
            <person name="Manning G."/>
            <person name="Elde N.C."/>
            <person name="Turkewitz A.P."/>
            <person name="Asai D.J."/>
            <person name="Wilkes D.E."/>
            <person name="Wang Y."/>
            <person name="Cai H."/>
            <person name="Collins K."/>
            <person name="Stewart B.A."/>
            <person name="Lee S.R."/>
            <person name="Wilamowska K."/>
            <person name="Weinberg Z."/>
            <person name="Ruzzo W.L."/>
            <person name="Wloga D."/>
            <person name="Gaertig J."/>
            <person name="Frankel J."/>
            <person name="Tsao C.-C."/>
            <person name="Gorovsky M.A."/>
            <person name="Keeling P.J."/>
            <person name="Waller R.F."/>
            <person name="Patron N.J."/>
            <person name="Cherry J.M."/>
            <person name="Stover N.A."/>
            <person name="Krieger C.J."/>
            <person name="del Toro C."/>
            <person name="Ryder H.F."/>
            <person name="Williamson S.C."/>
            <person name="Barbeau R.A."/>
            <person name="Hamilton E.P."/>
            <person name="Orias E."/>
        </authorList>
    </citation>
    <scope>NUCLEOTIDE SEQUENCE [LARGE SCALE GENOMIC DNA]</scope>
    <source>
        <strain evidence="13">SB210</strain>
    </source>
</reference>
<feature type="region of interest" description="Disordered" evidence="10">
    <location>
        <begin position="328"/>
        <end position="384"/>
    </location>
</feature>
<dbReference type="EC" id="2.7.11.1" evidence="1"/>
<dbReference type="PROSITE" id="PS50011">
    <property type="entry name" value="PROTEIN_KINASE_DOM"/>
    <property type="match status" value="1"/>
</dbReference>
<dbReference type="KEGG" id="tet:TTHERM_00069440"/>